<comment type="caution">
    <text evidence="1">The sequence shown here is derived from an EMBL/GenBank/DDBJ whole genome shotgun (WGS) entry which is preliminary data.</text>
</comment>
<name>A0A9W4XLK6_9PLEO</name>
<sequence length="72" mass="8120">MLLNIQLFVGSPLPTGAMSGFGWGALHRRTNPVTEVLWMPLLLSPVSRAWPVARVTSSLYYEFVAFRCHQML</sequence>
<accession>A0A9W4XLK6</accession>
<keyword evidence="2" id="KW-1185">Reference proteome</keyword>
<dbReference type="Proteomes" id="UP001152607">
    <property type="component" value="Unassembled WGS sequence"/>
</dbReference>
<protein>
    <submittedName>
        <fullName evidence="1">Uncharacterized protein</fullName>
    </submittedName>
</protein>
<evidence type="ECO:0000313" key="2">
    <source>
        <dbReference type="Proteomes" id="UP001152607"/>
    </source>
</evidence>
<reference evidence="1" key="1">
    <citation type="submission" date="2023-01" db="EMBL/GenBank/DDBJ databases">
        <authorList>
            <person name="Van Ghelder C."/>
            <person name="Rancurel C."/>
        </authorList>
    </citation>
    <scope>NUCLEOTIDE SEQUENCE</scope>
    <source>
        <strain evidence="1">CNCM I-4278</strain>
    </source>
</reference>
<evidence type="ECO:0000313" key="1">
    <source>
        <dbReference type="EMBL" id="CAI6333005.1"/>
    </source>
</evidence>
<dbReference type="AlphaFoldDB" id="A0A9W4XLK6"/>
<gene>
    <name evidence="1" type="ORF">PDIGIT_LOCUS6039</name>
</gene>
<proteinExistence type="predicted"/>
<dbReference type="EMBL" id="CAOQHR010000004">
    <property type="protein sequence ID" value="CAI6333005.1"/>
    <property type="molecule type" value="Genomic_DNA"/>
</dbReference>
<organism evidence="1 2">
    <name type="scientific">Periconia digitata</name>
    <dbReference type="NCBI Taxonomy" id="1303443"/>
    <lineage>
        <taxon>Eukaryota</taxon>
        <taxon>Fungi</taxon>
        <taxon>Dikarya</taxon>
        <taxon>Ascomycota</taxon>
        <taxon>Pezizomycotina</taxon>
        <taxon>Dothideomycetes</taxon>
        <taxon>Pleosporomycetidae</taxon>
        <taxon>Pleosporales</taxon>
        <taxon>Massarineae</taxon>
        <taxon>Periconiaceae</taxon>
        <taxon>Periconia</taxon>
    </lineage>
</organism>